<dbReference type="GO" id="GO:0003677">
    <property type="term" value="F:DNA binding"/>
    <property type="evidence" value="ECO:0007669"/>
    <property type="project" value="UniProtKB-KW"/>
</dbReference>
<dbReference type="PANTHER" id="PTHR43537:SF47">
    <property type="entry name" value="REGULATORY PROTEIN GNTR HTH"/>
    <property type="match status" value="1"/>
</dbReference>
<keyword evidence="7" id="KW-1185">Reference proteome</keyword>
<dbReference type="EMBL" id="QQXL01000005">
    <property type="protein sequence ID" value="RKW70050.1"/>
    <property type="molecule type" value="Genomic_DNA"/>
</dbReference>
<evidence type="ECO:0000256" key="3">
    <source>
        <dbReference type="ARBA" id="ARBA00023163"/>
    </source>
</evidence>
<dbReference type="InterPro" id="IPR000524">
    <property type="entry name" value="Tscrpt_reg_HTH_GntR"/>
</dbReference>
<evidence type="ECO:0000256" key="1">
    <source>
        <dbReference type="ARBA" id="ARBA00023015"/>
    </source>
</evidence>
<dbReference type="CDD" id="cd07377">
    <property type="entry name" value="WHTH_GntR"/>
    <property type="match status" value="1"/>
</dbReference>
<protein>
    <submittedName>
        <fullName evidence="6">FCD domain-containing protein</fullName>
    </submittedName>
</protein>
<evidence type="ECO:0000313" key="6">
    <source>
        <dbReference type="EMBL" id="RKW70050.1"/>
    </source>
</evidence>
<feature type="region of interest" description="Disordered" evidence="4">
    <location>
        <begin position="1"/>
        <end position="72"/>
    </location>
</feature>
<gene>
    <name evidence="6" type="ORF">DWQ67_08765</name>
</gene>
<evidence type="ECO:0000256" key="2">
    <source>
        <dbReference type="ARBA" id="ARBA00023125"/>
    </source>
</evidence>
<evidence type="ECO:0000256" key="4">
    <source>
        <dbReference type="SAM" id="MobiDB-lite"/>
    </source>
</evidence>
<dbReference type="PRINTS" id="PR00035">
    <property type="entry name" value="HTHGNTR"/>
</dbReference>
<dbReference type="GO" id="GO:0003700">
    <property type="term" value="F:DNA-binding transcription factor activity"/>
    <property type="evidence" value="ECO:0007669"/>
    <property type="project" value="InterPro"/>
</dbReference>
<dbReference type="InterPro" id="IPR036390">
    <property type="entry name" value="WH_DNA-bd_sf"/>
</dbReference>
<dbReference type="SUPFAM" id="SSF46785">
    <property type="entry name" value="Winged helix' DNA-binding domain"/>
    <property type="match status" value="1"/>
</dbReference>
<reference evidence="6 7" key="1">
    <citation type="submission" date="2018-07" db="EMBL/GenBank/DDBJ databases">
        <title>Arthrobacter sp. nov., isolated from raw cow's milk with high bacterial count.</title>
        <authorList>
            <person name="Hahne J."/>
            <person name="Isele D."/>
            <person name="Lipski A."/>
        </authorList>
    </citation>
    <scope>NUCLEOTIDE SEQUENCE [LARGE SCALE GENOMIC DNA]</scope>
    <source>
        <strain evidence="6 7">JZ R-183</strain>
    </source>
</reference>
<dbReference type="InterPro" id="IPR008920">
    <property type="entry name" value="TF_FadR/GntR_C"/>
</dbReference>
<dbReference type="SMART" id="SM00345">
    <property type="entry name" value="HTH_GNTR"/>
    <property type="match status" value="1"/>
</dbReference>
<name>A0A496PHX2_9MICC</name>
<sequence length="312" mass="33522">MSYIWGMPQQSPGSEPVPQVSPDRQAARTPAHMDPSTEASGAATPRPATQPATPPTPATSPATSPVTSPGKLTRGQSIVQLLRQRLQDGTWPVGTRLPGEHELAAELGVGRNTLREALRSLVSAGFLKARRGDGTYVIATDDLEVALSRRVTPEERLHALEVRTALEIESARLAATRATPEELDRLRELTEERRAASHGSSDVAFLRLDLAWHDAVAQAARNPILQEIYLGLDRVTSYFSHTGEAEVHAAALSPSLNETGGPHVHGRIARLDQAHDQLLAALCDRDADAAVAAARRIFDASEQLRTLPGDPA</sequence>
<dbReference type="PROSITE" id="PS50949">
    <property type="entry name" value="HTH_GNTR"/>
    <property type="match status" value="1"/>
</dbReference>
<evidence type="ECO:0000259" key="5">
    <source>
        <dbReference type="PROSITE" id="PS50949"/>
    </source>
</evidence>
<dbReference type="Pfam" id="PF07729">
    <property type="entry name" value="FCD"/>
    <property type="match status" value="1"/>
</dbReference>
<keyword evidence="1" id="KW-0805">Transcription regulation</keyword>
<dbReference type="AlphaFoldDB" id="A0A496PHX2"/>
<dbReference type="SUPFAM" id="SSF48008">
    <property type="entry name" value="GntR ligand-binding domain-like"/>
    <property type="match status" value="1"/>
</dbReference>
<feature type="domain" description="HTH gntR-type" evidence="5">
    <location>
        <begin position="72"/>
        <end position="140"/>
    </location>
</feature>
<comment type="caution">
    <text evidence="6">The sequence shown here is derived from an EMBL/GenBank/DDBJ whole genome shotgun (WGS) entry which is preliminary data.</text>
</comment>
<feature type="compositionally biased region" description="Low complexity" evidence="4">
    <location>
        <begin position="59"/>
        <end position="69"/>
    </location>
</feature>
<feature type="compositionally biased region" description="Low complexity" evidence="4">
    <location>
        <begin position="42"/>
        <end position="51"/>
    </location>
</feature>
<organism evidence="6 7">
    <name type="scientific">Galactobacter caseinivorans</name>
    <dbReference type="NCBI Taxonomy" id="2676123"/>
    <lineage>
        <taxon>Bacteria</taxon>
        <taxon>Bacillati</taxon>
        <taxon>Actinomycetota</taxon>
        <taxon>Actinomycetes</taxon>
        <taxon>Micrococcales</taxon>
        <taxon>Micrococcaceae</taxon>
        <taxon>Galactobacter</taxon>
    </lineage>
</organism>
<dbReference type="InterPro" id="IPR036388">
    <property type="entry name" value="WH-like_DNA-bd_sf"/>
</dbReference>
<dbReference type="Gene3D" id="1.10.10.10">
    <property type="entry name" value="Winged helix-like DNA-binding domain superfamily/Winged helix DNA-binding domain"/>
    <property type="match status" value="1"/>
</dbReference>
<dbReference type="InterPro" id="IPR011711">
    <property type="entry name" value="GntR_C"/>
</dbReference>
<dbReference type="SMART" id="SM00895">
    <property type="entry name" value="FCD"/>
    <property type="match status" value="1"/>
</dbReference>
<evidence type="ECO:0000313" key="7">
    <source>
        <dbReference type="Proteomes" id="UP000273119"/>
    </source>
</evidence>
<dbReference type="Proteomes" id="UP000273119">
    <property type="component" value="Unassembled WGS sequence"/>
</dbReference>
<dbReference type="Pfam" id="PF00392">
    <property type="entry name" value="GntR"/>
    <property type="match status" value="1"/>
</dbReference>
<accession>A0A496PHX2</accession>
<proteinExistence type="predicted"/>
<dbReference type="Gene3D" id="1.20.120.530">
    <property type="entry name" value="GntR ligand-binding domain-like"/>
    <property type="match status" value="1"/>
</dbReference>
<keyword evidence="3" id="KW-0804">Transcription</keyword>
<dbReference type="PANTHER" id="PTHR43537">
    <property type="entry name" value="TRANSCRIPTIONAL REGULATOR, GNTR FAMILY"/>
    <property type="match status" value="1"/>
</dbReference>
<keyword evidence="2" id="KW-0238">DNA-binding</keyword>